<feature type="binding site" evidence="5">
    <location>
        <position position="17"/>
    </location>
    <ligand>
        <name>S-adenosyl-L-methionine</name>
        <dbReference type="ChEBI" id="CHEBI:59789"/>
    </ligand>
</feature>
<comment type="caution">
    <text evidence="7">The sequence shown here is derived from an EMBL/GenBank/DDBJ whole genome shotgun (WGS) entry which is preliminary data.</text>
</comment>
<dbReference type="Proteomes" id="UP000824151">
    <property type="component" value="Unassembled WGS sequence"/>
</dbReference>
<dbReference type="PANTHER" id="PTHR11727:SF7">
    <property type="entry name" value="DIMETHYLADENOSINE TRANSFERASE-RELATED"/>
    <property type="match status" value="1"/>
</dbReference>
<evidence type="ECO:0000256" key="5">
    <source>
        <dbReference type="PROSITE-ProRule" id="PRU01026"/>
    </source>
</evidence>
<dbReference type="CDD" id="cd02440">
    <property type="entry name" value="AdoMet_MTases"/>
    <property type="match status" value="1"/>
</dbReference>
<dbReference type="SUPFAM" id="SSF53335">
    <property type="entry name" value="S-adenosyl-L-methionine-dependent methyltransferases"/>
    <property type="match status" value="1"/>
</dbReference>
<gene>
    <name evidence="7" type="primary">erm</name>
    <name evidence="7" type="ORF">H9871_09010</name>
</gene>
<proteinExistence type="inferred from homology"/>
<dbReference type="Gene3D" id="3.40.50.150">
    <property type="entry name" value="Vaccinia Virus protein VP39"/>
    <property type="match status" value="1"/>
</dbReference>
<accession>A0A9D1UTV2</accession>
<feature type="binding site" evidence="5">
    <location>
        <position position="41"/>
    </location>
    <ligand>
        <name>S-adenosyl-L-methionine</name>
        <dbReference type="ChEBI" id="CHEBI:59789"/>
    </ligand>
</feature>
<evidence type="ECO:0000256" key="4">
    <source>
        <dbReference type="ARBA" id="ARBA00022884"/>
    </source>
</evidence>
<evidence type="ECO:0000313" key="7">
    <source>
        <dbReference type="EMBL" id="HIX00269.1"/>
    </source>
</evidence>
<evidence type="ECO:0000313" key="8">
    <source>
        <dbReference type="Proteomes" id="UP000824151"/>
    </source>
</evidence>
<keyword evidence="4 5" id="KW-0694">RNA-binding</keyword>
<dbReference type="GO" id="GO:0005829">
    <property type="term" value="C:cytosol"/>
    <property type="evidence" value="ECO:0007669"/>
    <property type="project" value="TreeGrafter"/>
</dbReference>
<keyword evidence="1 5" id="KW-0489">Methyltransferase</keyword>
<dbReference type="InterPro" id="IPR020596">
    <property type="entry name" value="rRNA_Ade_Mease_Trfase_CS"/>
</dbReference>
<dbReference type="GO" id="GO:0003723">
    <property type="term" value="F:RNA binding"/>
    <property type="evidence" value="ECO:0007669"/>
    <property type="project" value="UniProtKB-UniRule"/>
</dbReference>
<name>A0A9D1UTV2_9MICC</name>
<feature type="binding site" evidence="5">
    <location>
        <position position="100"/>
    </location>
    <ligand>
        <name>S-adenosyl-L-methionine</name>
        <dbReference type="ChEBI" id="CHEBI:59789"/>
    </ligand>
</feature>
<reference evidence="7" key="2">
    <citation type="submission" date="2021-04" db="EMBL/GenBank/DDBJ databases">
        <authorList>
            <person name="Gilroy R."/>
        </authorList>
    </citation>
    <scope>NUCLEOTIDE SEQUENCE</scope>
    <source>
        <strain evidence="7">ChiHejej3B27-3195</strain>
    </source>
</reference>
<keyword evidence="3 5" id="KW-0949">S-adenosyl-L-methionine</keyword>
<dbReference type="PANTHER" id="PTHR11727">
    <property type="entry name" value="DIMETHYLADENOSINE TRANSFERASE"/>
    <property type="match status" value="1"/>
</dbReference>
<feature type="binding site" evidence="5">
    <location>
        <position position="62"/>
    </location>
    <ligand>
        <name>S-adenosyl-L-methionine</name>
        <dbReference type="ChEBI" id="CHEBI:59789"/>
    </ligand>
</feature>
<dbReference type="Pfam" id="PF00398">
    <property type="entry name" value="RrnaAD"/>
    <property type="match status" value="1"/>
</dbReference>
<organism evidence="7 8">
    <name type="scientific">Candidatus Nesterenkonia stercoripullorum</name>
    <dbReference type="NCBI Taxonomy" id="2838701"/>
    <lineage>
        <taxon>Bacteria</taxon>
        <taxon>Bacillati</taxon>
        <taxon>Actinomycetota</taxon>
        <taxon>Actinomycetes</taxon>
        <taxon>Micrococcales</taxon>
        <taxon>Micrococcaceae</taxon>
        <taxon>Nesterenkonia</taxon>
    </lineage>
</organism>
<feature type="binding site" evidence="5">
    <location>
        <position position="15"/>
    </location>
    <ligand>
        <name>S-adenosyl-L-methionine</name>
        <dbReference type="ChEBI" id="CHEBI:59789"/>
    </ligand>
</feature>
<comment type="similarity">
    <text evidence="5">Belongs to the class I-like SAM-binding methyltransferase superfamily. rRNA adenine N(6)-methyltransferase family.</text>
</comment>
<evidence type="ECO:0000256" key="2">
    <source>
        <dbReference type="ARBA" id="ARBA00022679"/>
    </source>
</evidence>
<feature type="domain" description="Ribosomal RNA adenine methylase transferase N-terminal" evidence="6">
    <location>
        <begin position="22"/>
        <end position="181"/>
    </location>
</feature>
<dbReference type="SMART" id="SM00650">
    <property type="entry name" value="rADc"/>
    <property type="match status" value="1"/>
</dbReference>
<evidence type="ECO:0000256" key="3">
    <source>
        <dbReference type="ARBA" id="ARBA00022691"/>
    </source>
</evidence>
<keyword evidence="2 5" id="KW-0808">Transferase</keyword>
<dbReference type="EMBL" id="DXGD01000334">
    <property type="protein sequence ID" value="HIX00269.1"/>
    <property type="molecule type" value="Genomic_DNA"/>
</dbReference>
<protein>
    <submittedName>
        <fullName evidence="7">23S ribosomal RNA methyltransferase Erm</fullName>
    </submittedName>
</protein>
<sequence length="264" mass="29447">MPSSHRPGRHELGQNFLIDRQVIETTRKLVSQLPGPIVEWGAGDGAVTSSLARLNRPLQGIEIDPERARALDRRLGPHVSIRHGDILRHAPPRGAIVVSNVPFHITTKVLRHLLNSPQWSHAVLITQWEVARKRAGVGGATQLTAQSWPWYEFDLVRRIPATAFRPVPTVDGGLFSISRRAHPLIPVERRKHYRQWVADVFSSRGRGLHQILARAGVPSATASKIASQPRGARGAKKPVLPRDMTAQQWAQAYLGAWPNGRRHR</sequence>
<dbReference type="InterPro" id="IPR020598">
    <property type="entry name" value="rRNA_Ade_methylase_Trfase_N"/>
</dbReference>
<dbReference type="InterPro" id="IPR001737">
    <property type="entry name" value="KsgA/Erm"/>
</dbReference>
<evidence type="ECO:0000256" key="1">
    <source>
        <dbReference type="ARBA" id="ARBA00022603"/>
    </source>
</evidence>
<feature type="binding site" evidence="5">
    <location>
        <position position="85"/>
    </location>
    <ligand>
        <name>S-adenosyl-L-methionine</name>
        <dbReference type="ChEBI" id="CHEBI:59789"/>
    </ligand>
</feature>
<dbReference type="GO" id="GO:0000179">
    <property type="term" value="F:rRNA (adenine-N6,N6-)-dimethyltransferase activity"/>
    <property type="evidence" value="ECO:0007669"/>
    <property type="project" value="UniProtKB-UniRule"/>
</dbReference>
<dbReference type="PROSITE" id="PS01131">
    <property type="entry name" value="RRNA_A_DIMETH"/>
    <property type="match status" value="1"/>
</dbReference>
<dbReference type="AlphaFoldDB" id="A0A9D1UTV2"/>
<dbReference type="NCBIfam" id="NF000499">
    <property type="entry name" value="Erm23S_rRNA_broad"/>
    <property type="match status" value="1"/>
</dbReference>
<dbReference type="InterPro" id="IPR029063">
    <property type="entry name" value="SAM-dependent_MTases_sf"/>
</dbReference>
<evidence type="ECO:0000259" key="6">
    <source>
        <dbReference type="SMART" id="SM00650"/>
    </source>
</evidence>
<reference evidence="7" key="1">
    <citation type="journal article" date="2021" name="PeerJ">
        <title>Extensive microbial diversity within the chicken gut microbiome revealed by metagenomics and culture.</title>
        <authorList>
            <person name="Gilroy R."/>
            <person name="Ravi A."/>
            <person name="Getino M."/>
            <person name="Pursley I."/>
            <person name="Horton D.L."/>
            <person name="Alikhan N.F."/>
            <person name="Baker D."/>
            <person name="Gharbi K."/>
            <person name="Hall N."/>
            <person name="Watson M."/>
            <person name="Adriaenssens E.M."/>
            <person name="Foster-Nyarko E."/>
            <person name="Jarju S."/>
            <person name="Secka A."/>
            <person name="Antonio M."/>
            <person name="Oren A."/>
            <person name="Chaudhuri R.R."/>
            <person name="La Ragione R."/>
            <person name="Hildebrand F."/>
            <person name="Pallen M.J."/>
        </authorList>
    </citation>
    <scope>NUCLEOTIDE SEQUENCE</scope>
    <source>
        <strain evidence="7">ChiHejej3B27-3195</strain>
    </source>
</reference>
<dbReference type="PROSITE" id="PS51689">
    <property type="entry name" value="SAM_RNA_A_N6_MT"/>
    <property type="match status" value="1"/>
</dbReference>